<reference evidence="2 3" key="1">
    <citation type="journal article" date="2007" name="J. Bacteriol.">
        <title>Whole-genome analysis of the methyl tert-butyl ether-degrading beta-proteobacterium Methylibium petroleiphilum PM1.</title>
        <authorList>
            <person name="Kane S.R."/>
            <person name="Chakicherla A.Y."/>
            <person name="Chain P.S.G."/>
            <person name="Schmidt R."/>
            <person name="Shin M.W."/>
            <person name="Legler T.C."/>
            <person name="Scow K.M."/>
            <person name="Larimer F.W."/>
            <person name="Lucas S.M."/>
            <person name="Richardson P.M."/>
            <person name="Hristova K.R."/>
        </authorList>
    </citation>
    <scope>NUCLEOTIDE SEQUENCE [LARGE SCALE GENOMIC DNA]</scope>
    <source>
        <strain evidence="3">ATCC BAA-1232 / LMG 22953 / PM1</strain>
    </source>
</reference>
<sequence>MNEPAVHLTRRVAPDHPAFAGHFPGQPLWPGVLLLAEVMEALQAAPALAARLGERPTLAQAKFLAPVGPGDTLVVLLYDEPRGLRFELRRGEVLAASGLLLPEAAA</sequence>
<dbReference type="STRING" id="420662.Mpe_A1319"/>
<organism evidence="2 3">
    <name type="scientific">Methylibium petroleiphilum (strain ATCC BAA-1232 / LMG 22953 / PM1)</name>
    <dbReference type="NCBI Taxonomy" id="420662"/>
    <lineage>
        <taxon>Bacteria</taxon>
        <taxon>Pseudomonadati</taxon>
        <taxon>Pseudomonadota</taxon>
        <taxon>Betaproteobacteria</taxon>
        <taxon>Burkholderiales</taxon>
        <taxon>Sphaerotilaceae</taxon>
        <taxon>Methylibium</taxon>
    </lineage>
</organism>
<evidence type="ECO:0000313" key="3">
    <source>
        <dbReference type="Proteomes" id="UP000000366"/>
    </source>
</evidence>
<dbReference type="EMBL" id="CP000555">
    <property type="protein sequence ID" value="ABM94281.1"/>
    <property type="molecule type" value="Genomic_DNA"/>
</dbReference>
<dbReference type="RefSeq" id="WP_011828918.1">
    <property type="nucleotide sequence ID" value="NC_008825.1"/>
</dbReference>
<dbReference type="InterPro" id="IPR054545">
    <property type="entry name" value="ApeI-like"/>
</dbReference>
<dbReference type="Gene3D" id="3.10.129.10">
    <property type="entry name" value="Hotdog Thioesterase"/>
    <property type="match status" value="1"/>
</dbReference>
<protein>
    <submittedName>
        <fullName evidence="2">Dehydratase</fullName>
    </submittedName>
</protein>
<dbReference type="HOGENOM" id="CLU_078912_5_2_4"/>
<name>A2SFE2_METPP</name>
<dbReference type="eggNOG" id="COG0764">
    <property type="taxonomic scope" value="Bacteria"/>
</dbReference>
<gene>
    <name evidence="2" type="ordered locus">Mpe_A1319</name>
</gene>
<dbReference type="AlphaFoldDB" id="A2SFE2"/>
<evidence type="ECO:0000259" key="1">
    <source>
        <dbReference type="Pfam" id="PF22818"/>
    </source>
</evidence>
<dbReference type="InterPro" id="IPR029069">
    <property type="entry name" value="HotDog_dom_sf"/>
</dbReference>
<dbReference type="Pfam" id="PF22818">
    <property type="entry name" value="ApeI-like"/>
    <property type="match status" value="1"/>
</dbReference>
<dbReference type="Proteomes" id="UP000000366">
    <property type="component" value="Chromosome"/>
</dbReference>
<evidence type="ECO:0000313" key="2">
    <source>
        <dbReference type="EMBL" id="ABM94281.1"/>
    </source>
</evidence>
<accession>A2SFE2</accession>
<proteinExistence type="predicted"/>
<keyword evidence="3" id="KW-1185">Reference proteome</keyword>
<dbReference type="KEGG" id="mpt:Mpe_A1319"/>
<feature type="domain" description="ApeI dehydratase-like" evidence="1">
    <location>
        <begin position="5"/>
        <end position="97"/>
    </location>
</feature>
<dbReference type="SUPFAM" id="SSF54637">
    <property type="entry name" value="Thioesterase/thiol ester dehydrase-isomerase"/>
    <property type="match status" value="1"/>
</dbReference>
<dbReference type="GO" id="GO:0016829">
    <property type="term" value="F:lyase activity"/>
    <property type="evidence" value="ECO:0007669"/>
    <property type="project" value="UniProtKB-KW"/>
</dbReference>